<organism evidence="1 2">
    <name type="scientific">Nonlabens dokdonensis</name>
    <dbReference type="NCBI Taxonomy" id="328515"/>
    <lineage>
        <taxon>Bacteria</taxon>
        <taxon>Pseudomonadati</taxon>
        <taxon>Bacteroidota</taxon>
        <taxon>Flavobacteriia</taxon>
        <taxon>Flavobacteriales</taxon>
        <taxon>Flavobacteriaceae</taxon>
        <taxon>Nonlabens</taxon>
    </lineage>
</organism>
<protein>
    <recommendedName>
        <fullName evidence="3">Lipoprotein</fullName>
    </recommendedName>
</protein>
<sequence>MKMLITLLLLLILTSCIEINQNLERDKESKKEYKLIVRDGAGETTEQIITKEEADELYGKPNSNLKELKLPIGTWIHEKDASAGLQITLYRISMFTKNTEGSYDHDWYSYKIMDQHKKADTDVNPGKFLNLTRSIDEDTLSYEILNDGENGTISLLHLDSGRIHVYNKE</sequence>
<reference evidence="1 2" key="1">
    <citation type="submission" date="2018-06" db="EMBL/GenBank/DDBJ databases">
        <title>Genomic Encyclopedia of Archaeal and Bacterial Type Strains, Phase II (KMG-II): from individual species to whole genera.</title>
        <authorList>
            <person name="Goeker M."/>
        </authorList>
    </citation>
    <scope>NUCLEOTIDE SEQUENCE [LARGE SCALE GENOMIC DNA]</scope>
    <source>
        <strain evidence="1 2">DSM 17205</strain>
    </source>
</reference>
<proteinExistence type="predicted"/>
<keyword evidence="2" id="KW-1185">Reference proteome</keyword>
<comment type="caution">
    <text evidence="1">The sequence shown here is derived from an EMBL/GenBank/DDBJ whole genome shotgun (WGS) entry which is preliminary data.</text>
</comment>
<gene>
    <name evidence="1" type="ORF">LX97_02015</name>
</gene>
<evidence type="ECO:0008006" key="3">
    <source>
        <dbReference type="Google" id="ProtNLM"/>
    </source>
</evidence>
<dbReference type="Proteomes" id="UP000248584">
    <property type="component" value="Unassembled WGS sequence"/>
</dbReference>
<dbReference type="EMBL" id="QKZR01000003">
    <property type="protein sequence ID" value="PZX39661.1"/>
    <property type="molecule type" value="Genomic_DNA"/>
</dbReference>
<dbReference type="PROSITE" id="PS51257">
    <property type="entry name" value="PROKAR_LIPOPROTEIN"/>
    <property type="match status" value="1"/>
</dbReference>
<dbReference type="RefSeq" id="WP_015363303.1">
    <property type="nucleotide sequence ID" value="NZ_QKZR01000003.1"/>
</dbReference>
<evidence type="ECO:0000313" key="2">
    <source>
        <dbReference type="Proteomes" id="UP000248584"/>
    </source>
</evidence>
<evidence type="ECO:0000313" key="1">
    <source>
        <dbReference type="EMBL" id="PZX39661.1"/>
    </source>
</evidence>
<name>A0ABX5PX38_9FLAO</name>
<accession>A0ABX5PX38</accession>